<protein>
    <submittedName>
        <fullName evidence="3">Uncharacterized protein</fullName>
    </submittedName>
</protein>
<feature type="transmembrane region" description="Helical" evidence="2">
    <location>
        <begin position="178"/>
        <end position="199"/>
    </location>
</feature>
<dbReference type="Proteomes" id="UP000186168">
    <property type="component" value="Unassembled WGS sequence"/>
</dbReference>
<feature type="transmembrane region" description="Helical" evidence="2">
    <location>
        <begin position="109"/>
        <end position="126"/>
    </location>
</feature>
<sequence length="571" mass="62226">MPGQPTTSPSGTAAPAARVPSEPGRSEATRLLCAGVYFDGKFRRNIIQELVEHEERTIAPSLGFDALPVLAHALRAHRRETQTALALLALWAAFIALGVLGIGSQTTFFVPWYLGYGLICFASWAARGHRSSLFALGRSVLKEATRGRWKAVLPILPFVLAVLYGVAVGIAWQQGLRPWAAVVFPALLMLPVWVHRLYVISVMHHQLSRDAFARGSHPRLPSSARYRRIGAAIAREQYSRLVIYDPFRPFVGAGEPYKPWSVVMELKEKARAAPWERGDADSPPRAEPARSGTPEGGSGSAPLTGREVVELIKPQLAVLRTSAAATSRDRLRSLEVDELVYLPPGPQRHQLDRDPEAVQAHLDQAVGEGAEARRHFLRVRVGAWDEQIVICMLVRVHTQGRMLVLEVVPHVLMPVRPEYKSVDVIAAQRPYGLRDAVQALFSSPSAGFAAGVWLVQTCLSAFRTWLTKPQYAPPDAPVASVRELGSAQEVSLFQEMDISRYVKTLQDRIAGGVQQALRSKGYETGDFDHYIINVGEGGVFIGDMSGGAVATGEGGSAKHLSVAAEKGVSTT</sequence>
<gene>
    <name evidence="3" type="ORF">SPAR_23901</name>
</gene>
<reference evidence="3 4" key="1">
    <citation type="submission" date="2013-05" db="EMBL/GenBank/DDBJ databases">
        <title>Genome sequence of Streptomyces sparsogenes DSM 40356.</title>
        <authorList>
            <person name="Coyne S."/>
            <person name="Seebeck F.P."/>
        </authorList>
    </citation>
    <scope>NUCLEOTIDE SEQUENCE [LARGE SCALE GENOMIC DNA]</scope>
    <source>
        <strain evidence="3 4">DSM 40356</strain>
    </source>
</reference>
<keyword evidence="2" id="KW-0812">Transmembrane</keyword>
<keyword evidence="2" id="KW-1133">Transmembrane helix</keyword>
<keyword evidence="4" id="KW-1185">Reference proteome</keyword>
<comment type="caution">
    <text evidence="3">The sequence shown here is derived from an EMBL/GenBank/DDBJ whole genome shotgun (WGS) entry which is preliminary data.</text>
</comment>
<feature type="region of interest" description="Disordered" evidence="1">
    <location>
        <begin position="273"/>
        <end position="303"/>
    </location>
</feature>
<evidence type="ECO:0000256" key="2">
    <source>
        <dbReference type="SAM" id="Phobius"/>
    </source>
</evidence>
<dbReference type="EMBL" id="ASQP01000321">
    <property type="protein sequence ID" value="OMI36813.1"/>
    <property type="molecule type" value="Genomic_DNA"/>
</dbReference>
<feature type="compositionally biased region" description="Low complexity" evidence="1">
    <location>
        <begin position="1"/>
        <end position="17"/>
    </location>
</feature>
<accession>A0A1R1SEY6</accession>
<feature type="transmembrane region" description="Helical" evidence="2">
    <location>
        <begin position="84"/>
        <end position="103"/>
    </location>
</feature>
<evidence type="ECO:0000256" key="1">
    <source>
        <dbReference type="SAM" id="MobiDB-lite"/>
    </source>
</evidence>
<dbReference type="STRING" id="67365.GCA_001704635_04338"/>
<proteinExistence type="predicted"/>
<evidence type="ECO:0000313" key="4">
    <source>
        <dbReference type="Proteomes" id="UP000186168"/>
    </source>
</evidence>
<feature type="transmembrane region" description="Helical" evidence="2">
    <location>
        <begin position="151"/>
        <end position="172"/>
    </location>
</feature>
<feature type="region of interest" description="Disordered" evidence="1">
    <location>
        <begin position="1"/>
        <end position="23"/>
    </location>
</feature>
<feature type="compositionally biased region" description="Basic and acidic residues" evidence="1">
    <location>
        <begin position="273"/>
        <end position="288"/>
    </location>
</feature>
<name>A0A1R1SEY6_9ACTN</name>
<organism evidence="3 4">
    <name type="scientific">Streptomyces sparsogenes DSM 40356</name>
    <dbReference type="NCBI Taxonomy" id="1331668"/>
    <lineage>
        <taxon>Bacteria</taxon>
        <taxon>Bacillati</taxon>
        <taxon>Actinomycetota</taxon>
        <taxon>Actinomycetes</taxon>
        <taxon>Kitasatosporales</taxon>
        <taxon>Streptomycetaceae</taxon>
        <taxon>Streptomyces</taxon>
    </lineage>
</organism>
<dbReference type="AlphaFoldDB" id="A0A1R1SEY6"/>
<evidence type="ECO:0000313" key="3">
    <source>
        <dbReference type="EMBL" id="OMI36813.1"/>
    </source>
</evidence>
<keyword evidence="2" id="KW-0472">Membrane</keyword>